<evidence type="ECO:0000256" key="8">
    <source>
        <dbReference type="RuleBase" id="RU003960"/>
    </source>
</evidence>
<keyword evidence="3 8" id="KW-0489">Methyltransferase</keyword>
<evidence type="ECO:0000313" key="10">
    <source>
        <dbReference type="EMBL" id="TKD15646.1"/>
    </source>
</evidence>
<evidence type="ECO:0000256" key="2">
    <source>
        <dbReference type="ARBA" id="ARBA00012162"/>
    </source>
</evidence>
<keyword evidence="5" id="KW-0949">S-adenosyl-L-methionine</keyword>
<dbReference type="PANTHER" id="PTHR45790:SF3">
    <property type="entry name" value="S-ADENOSYL-L-METHIONINE-DEPENDENT UROPORPHYRINOGEN III METHYLTRANSFERASE, CHLOROPLASTIC"/>
    <property type="match status" value="1"/>
</dbReference>
<dbReference type="Gene3D" id="3.40.1010.10">
    <property type="entry name" value="Cobalt-precorrin-4 Transmethylase, Domain 1"/>
    <property type="match status" value="1"/>
</dbReference>
<evidence type="ECO:0000259" key="9">
    <source>
        <dbReference type="Pfam" id="PF00590"/>
    </source>
</evidence>
<dbReference type="FunFam" id="3.40.1010.10:FF:000001">
    <property type="entry name" value="Siroheme synthase"/>
    <property type="match status" value="1"/>
</dbReference>
<dbReference type="Pfam" id="PF00590">
    <property type="entry name" value="TP_methylase"/>
    <property type="match status" value="1"/>
</dbReference>
<comment type="pathway">
    <text evidence="7">Porphyrin-containing compound metabolism; siroheme biosynthesis; precorrin-2 from uroporphyrinogen III: step 1/1.</text>
</comment>
<reference evidence="10 11" key="1">
    <citation type="submission" date="2019-04" db="EMBL/GenBank/DDBJ databases">
        <title>Draft Whole-Genome sequence of the purple photosynthetic bacterium Rhodobacter capsulatus SP108 with an indigenous class A beta-lactamase.</title>
        <authorList>
            <person name="Robertson S."/>
            <person name="Meyer T.E."/>
            <person name="Kyndt J.A."/>
        </authorList>
    </citation>
    <scope>NUCLEOTIDE SEQUENCE [LARGE SCALE GENOMIC DNA]</scope>
    <source>
        <strain evidence="10 11">SP108</strain>
    </source>
</reference>
<comment type="caution">
    <text evidence="10">The sequence shown here is derived from an EMBL/GenBank/DDBJ whole genome shotgun (WGS) entry which is preliminary data.</text>
</comment>
<evidence type="ECO:0000256" key="6">
    <source>
        <dbReference type="ARBA" id="ARBA00023244"/>
    </source>
</evidence>
<dbReference type="OrthoDB" id="9815856at2"/>
<dbReference type="RefSeq" id="WP_136908376.1">
    <property type="nucleotide sequence ID" value="NZ_SWJZ01000077.1"/>
</dbReference>
<evidence type="ECO:0000256" key="4">
    <source>
        <dbReference type="ARBA" id="ARBA00022679"/>
    </source>
</evidence>
<keyword evidence="6" id="KW-0627">Porphyrin biosynthesis</keyword>
<organism evidence="10 11">
    <name type="scientific">Rhodobacter capsulatus</name>
    <name type="common">Rhodopseudomonas capsulata</name>
    <dbReference type="NCBI Taxonomy" id="1061"/>
    <lineage>
        <taxon>Bacteria</taxon>
        <taxon>Pseudomonadati</taxon>
        <taxon>Pseudomonadota</taxon>
        <taxon>Alphaproteobacteria</taxon>
        <taxon>Rhodobacterales</taxon>
        <taxon>Rhodobacter group</taxon>
        <taxon>Rhodobacter</taxon>
    </lineage>
</organism>
<keyword evidence="4 8" id="KW-0808">Transferase</keyword>
<evidence type="ECO:0000256" key="1">
    <source>
        <dbReference type="ARBA" id="ARBA00005879"/>
    </source>
</evidence>
<evidence type="ECO:0000256" key="5">
    <source>
        <dbReference type="ARBA" id="ARBA00022691"/>
    </source>
</evidence>
<gene>
    <name evidence="10" type="primary">cobA</name>
    <name evidence="10" type="ORF">FBT96_16020</name>
</gene>
<dbReference type="PANTHER" id="PTHR45790">
    <property type="entry name" value="SIROHEME SYNTHASE-RELATED"/>
    <property type="match status" value="1"/>
</dbReference>
<dbReference type="SUPFAM" id="SSF53790">
    <property type="entry name" value="Tetrapyrrole methylase"/>
    <property type="match status" value="1"/>
</dbReference>
<dbReference type="NCBIfam" id="NF004790">
    <property type="entry name" value="PRK06136.1"/>
    <property type="match status" value="1"/>
</dbReference>
<dbReference type="AlphaFoldDB" id="A0A4U1JMP8"/>
<dbReference type="CDD" id="cd11642">
    <property type="entry name" value="SUMT"/>
    <property type="match status" value="1"/>
</dbReference>
<sequence length="269" mass="28093">MSFLTRPEDLTPATSAPRKGKISLVGAGPGAADLMTLRAIRCLGAADVVCYDRLVDLEVLAFARPGARLIATGKEVGAHSWPQERIDAFITAEALAGHHVVRLKSGDPSVFGRAGEEIEAARAQGIALEIIPGITAASAAAAALCEPLTERGVTDRLVLATATCRPGELPTDIAEIARPGTALVFYMAMAQLERLSAELIRCGTAPDQPVTIARNVEKAGPETLRTTVATMARDAVAAAVTNPALLMIRLAKDKAPQARAKCATVRASI</sequence>
<accession>A0A4U1JMP8</accession>
<dbReference type="InterPro" id="IPR006366">
    <property type="entry name" value="CobA/CysG_C"/>
</dbReference>
<dbReference type="UniPathway" id="UPA00262">
    <property type="reaction ID" value="UER00211"/>
</dbReference>
<evidence type="ECO:0000256" key="3">
    <source>
        <dbReference type="ARBA" id="ARBA00022603"/>
    </source>
</evidence>
<evidence type="ECO:0000313" key="11">
    <source>
        <dbReference type="Proteomes" id="UP000310597"/>
    </source>
</evidence>
<dbReference type="Gene3D" id="3.30.950.10">
    <property type="entry name" value="Methyltransferase, Cobalt-precorrin-4 Transmethylase, Domain 2"/>
    <property type="match status" value="1"/>
</dbReference>
<dbReference type="GO" id="GO:0032259">
    <property type="term" value="P:methylation"/>
    <property type="evidence" value="ECO:0007669"/>
    <property type="project" value="UniProtKB-KW"/>
</dbReference>
<dbReference type="InterPro" id="IPR000878">
    <property type="entry name" value="4pyrrol_Mease"/>
</dbReference>
<dbReference type="InterPro" id="IPR014777">
    <property type="entry name" value="4pyrrole_Mease_sub1"/>
</dbReference>
<comment type="similarity">
    <text evidence="1 8">Belongs to the precorrin methyltransferase family.</text>
</comment>
<dbReference type="EMBL" id="SWJZ01000077">
    <property type="protein sequence ID" value="TKD15646.1"/>
    <property type="molecule type" value="Genomic_DNA"/>
</dbReference>
<name>A0A4U1JMP8_RHOCA</name>
<dbReference type="InterPro" id="IPR003043">
    <property type="entry name" value="Uropor_MeTrfase_CS"/>
</dbReference>
<protein>
    <recommendedName>
        <fullName evidence="2">uroporphyrinogen-III C-methyltransferase</fullName>
        <ecNumber evidence="2">2.1.1.107</ecNumber>
    </recommendedName>
</protein>
<dbReference type="InterPro" id="IPR014776">
    <property type="entry name" value="4pyrrole_Mease_sub2"/>
</dbReference>
<dbReference type="InterPro" id="IPR035996">
    <property type="entry name" value="4pyrrol_Methylase_sf"/>
</dbReference>
<dbReference type="PROSITE" id="PS00840">
    <property type="entry name" value="SUMT_2"/>
    <property type="match status" value="1"/>
</dbReference>
<dbReference type="NCBIfam" id="TIGR01469">
    <property type="entry name" value="cobA_cysG_Cterm"/>
    <property type="match status" value="1"/>
</dbReference>
<dbReference type="GO" id="GO:0019354">
    <property type="term" value="P:siroheme biosynthetic process"/>
    <property type="evidence" value="ECO:0007669"/>
    <property type="project" value="UniProtKB-UniPathway"/>
</dbReference>
<evidence type="ECO:0000256" key="7">
    <source>
        <dbReference type="ARBA" id="ARBA00025705"/>
    </source>
</evidence>
<dbReference type="InterPro" id="IPR050161">
    <property type="entry name" value="Siro_Cobalamin_biosynth"/>
</dbReference>
<dbReference type="GO" id="GO:0004851">
    <property type="term" value="F:uroporphyrin-III C-methyltransferase activity"/>
    <property type="evidence" value="ECO:0007669"/>
    <property type="project" value="UniProtKB-EC"/>
</dbReference>
<proteinExistence type="inferred from homology"/>
<dbReference type="PROSITE" id="PS00839">
    <property type="entry name" value="SUMT_1"/>
    <property type="match status" value="1"/>
</dbReference>
<dbReference type="EC" id="2.1.1.107" evidence="2"/>
<dbReference type="Proteomes" id="UP000310597">
    <property type="component" value="Unassembled WGS sequence"/>
</dbReference>
<feature type="domain" description="Tetrapyrrole methylase" evidence="9">
    <location>
        <begin position="21"/>
        <end position="231"/>
    </location>
</feature>